<dbReference type="EMBL" id="UAUU01000003">
    <property type="protein sequence ID" value="SPZ84722.1"/>
    <property type="molecule type" value="Genomic_DNA"/>
</dbReference>
<evidence type="ECO:0000313" key="1">
    <source>
        <dbReference type="EMBL" id="SPZ84722.1"/>
    </source>
</evidence>
<reference evidence="1 3" key="1">
    <citation type="submission" date="2018-06" db="EMBL/GenBank/DDBJ databases">
        <authorList>
            <consortium name="Pathogen Informatics"/>
            <person name="Doyle S."/>
        </authorList>
    </citation>
    <scope>NUCLEOTIDE SEQUENCE [LARGE SCALE GENOMIC DNA]</scope>
    <source>
        <strain evidence="1 3">NCTC11343</strain>
    </source>
</reference>
<dbReference type="Proteomes" id="UP000251241">
    <property type="component" value="Unassembled WGS sequence"/>
</dbReference>
<evidence type="ECO:0000313" key="4">
    <source>
        <dbReference type="Proteomes" id="UP000432350"/>
    </source>
</evidence>
<evidence type="ECO:0000313" key="3">
    <source>
        <dbReference type="Proteomes" id="UP000251241"/>
    </source>
</evidence>
<dbReference type="EMBL" id="CABWMV010000025">
    <property type="protein sequence ID" value="VXD05678.1"/>
    <property type="molecule type" value="Genomic_DNA"/>
</dbReference>
<dbReference type="InterPro" id="IPR010870">
    <property type="entry name" value="Porin_O/P"/>
</dbReference>
<protein>
    <submittedName>
        <fullName evidence="1">Phosphate-selective porin</fullName>
    </submittedName>
</protein>
<dbReference type="AlphaFoldDB" id="A0A2X2IR33"/>
<evidence type="ECO:0000313" key="2">
    <source>
        <dbReference type="EMBL" id="VXD05678.1"/>
    </source>
</evidence>
<dbReference type="Pfam" id="PF07396">
    <property type="entry name" value="Porin_O_P"/>
    <property type="match status" value="1"/>
</dbReference>
<accession>A0A654DJ43</accession>
<gene>
    <name evidence="1" type="ORF">NCTC11343_01266</name>
    <name evidence="2" type="ORF">SPHINGO8BC_60622</name>
</gene>
<sequence length="417" mass="47452">MLLQYQIEEVTLLTTKSRPGYSLRPNCFDMKKHYIPLLIACSLLNNLANGQEVGTEQQSKVDSVKLTKDDTIYPKLQVKGLFQARYLVSGTKDVDVNGLHHSDGSGTDNNFMVKYMRVQMRAQISKRTEVTVLANLADFKSDPKTKVLENAYLKYTFSPKLAITVGQFRPWFGIEETYPIDIIKSLDWSNQYLEFGKLGWASFQIGVAATGETTLGEMPFSYSLSVVNGNGKNQVVDNDNGKQYATRLVFGLSKKYSVNLGLNGGIGEVMKKQVHALGVDLTGNVNFGKRWNLDMQLEAKQAINHSLYYSLDESARSSKLSDYLVRGIYFLPNLRYEVNYFNLSAFELSCRYEYIDPNYKLNANGRQTYTPMFGLEFLKNYGARIQLGVQLDRYKKQTENTSEFNKNLFIIQVQSRF</sequence>
<dbReference type="SUPFAM" id="SSF56935">
    <property type="entry name" value="Porins"/>
    <property type="match status" value="1"/>
</dbReference>
<organism evidence="1 3">
    <name type="scientific">Sphingobacterium multivorum</name>
    <dbReference type="NCBI Taxonomy" id="28454"/>
    <lineage>
        <taxon>Bacteria</taxon>
        <taxon>Pseudomonadati</taxon>
        <taxon>Bacteroidota</taxon>
        <taxon>Sphingobacteriia</taxon>
        <taxon>Sphingobacteriales</taxon>
        <taxon>Sphingobacteriaceae</taxon>
        <taxon>Sphingobacterium</taxon>
    </lineage>
</organism>
<dbReference type="InterPro" id="IPR023614">
    <property type="entry name" value="Porin_dom_sf"/>
</dbReference>
<dbReference type="Proteomes" id="UP000432350">
    <property type="component" value="Unassembled WGS sequence"/>
</dbReference>
<name>A0A2X2IR33_SPHMU</name>
<reference evidence="2 4" key="2">
    <citation type="submission" date="2019-10" db="EMBL/GenBank/DDBJ databases">
        <authorList>
            <person name="Karimi E."/>
        </authorList>
    </citation>
    <scope>NUCLEOTIDE SEQUENCE [LARGE SCALE GENOMIC DNA]</scope>
    <source>
        <strain evidence="2">Sphingobacterium sp. 8BC</strain>
    </source>
</reference>
<dbReference type="Gene3D" id="2.40.160.10">
    <property type="entry name" value="Porin"/>
    <property type="match status" value="1"/>
</dbReference>
<accession>A0A2X2IR33</accession>
<proteinExistence type="predicted"/>